<keyword evidence="1 7" id="KW-0963">Cytoplasm</keyword>
<dbReference type="NCBIfam" id="NF003996">
    <property type="entry name" value="PRK05472.2-5"/>
    <property type="match status" value="1"/>
</dbReference>
<reference evidence="10" key="1">
    <citation type="submission" date="2014-11" db="EMBL/GenBank/DDBJ databases">
        <authorList>
            <person name="Wibberg D."/>
        </authorList>
    </citation>
    <scope>NUCLEOTIDE SEQUENCE [LARGE SCALE GENOMIC DNA]</scope>
    <source>
        <strain evidence="10">L3</strain>
    </source>
</reference>
<dbReference type="HOGENOM" id="CLU_061534_1_0_0"/>
<organism evidence="9 10">
    <name type="scientific">Defluviitoga tunisiensis</name>
    <dbReference type="NCBI Taxonomy" id="1006576"/>
    <lineage>
        <taxon>Bacteria</taxon>
        <taxon>Thermotogati</taxon>
        <taxon>Thermotogota</taxon>
        <taxon>Thermotogae</taxon>
        <taxon>Petrotogales</taxon>
        <taxon>Petrotogaceae</taxon>
        <taxon>Defluviitoga</taxon>
    </lineage>
</organism>
<dbReference type="InterPro" id="IPR009718">
    <property type="entry name" value="Rex_DNA-bd_C_dom"/>
</dbReference>
<evidence type="ECO:0000256" key="7">
    <source>
        <dbReference type="HAMAP-Rule" id="MF_01131"/>
    </source>
</evidence>
<evidence type="ECO:0000256" key="5">
    <source>
        <dbReference type="ARBA" id="ARBA00023125"/>
    </source>
</evidence>
<dbReference type="AlphaFoldDB" id="A0A0C7NW79"/>
<sequence>MRDIKVPKPTIKRIAMYNRFLTQLKEEGVEKTSSKEIAEALNIKASQVRKDLSYFGEFGKRGVGYNVEKLLSKIHIILGTERVWNVAIIGVGNLGKAISHYPELEKNKFKIVSAFDVDKRKVNSILLPGVVIKHINDLKEDIKKTNFEIAILTVSPSAAQPVTDLLVEAGIKGILNFTPVTLNVNEDVVVENVDFVISLKTLTYEIISKAGRSFEDQSNSEEDRVF</sequence>
<evidence type="ECO:0000313" key="9">
    <source>
        <dbReference type="EMBL" id="CEP77698.1"/>
    </source>
</evidence>
<evidence type="ECO:0000256" key="1">
    <source>
        <dbReference type="ARBA" id="ARBA00022490"/>
    </source>
</evidence>
<dbReference type="NCBIfam" id="NF003995">
    <property type="entry name" value="PRK05472.2-4"/>
    <property type="match status" value="1"/>
</dbReference>
<keyword evidence="4 7" id="KW-0520">NAD</keyword>
<evidence type="ECO:0000259" key="8">
    <source>
        <dbReference type="SMART" id="SM00881"/>
    </source>
</evidence>
<dbReference type="EMBL" id="LN824141">
    <property type="protein sequence ID" value="CEP77698.1"/>
    <property type="molecule type" value="Genomic_DNA"/>
</dbReference>
<dbReference type="NCBIfam" id="NF003994">
    <property type="entry name" value="PRK05472.2-3"/>
    <property type="match status" value="1"/>
</dbReference>
<keyword evidence="10" id="KW-1185">Reference proteome</keyword>
<comment type="function">
    <text evidence="7">Modulates transcription in response to changes in cellular NADH/NAD(+) redox state.</text>
</comment>
<dbReference type="PANTHER" id="PTHR35786:SF1">
    <property type="entry name" value="REDOX-SENSING TRANSCRIPTIONAL REPRESSOR REX 1"/>
    <property type="match status" value="1"/>
</dbReference>
<evidence type="ECO:0000256" key="2">
    <source>
        <dbReference type="ARBA" id="ARBA00022491"/>
    </source>
</evidence>
<dbReference type="Pfam" id="PF02629">
    <property type="entry name" value="CoA_binding"/>
    <property type="match status" value="1"/>
</dbReference>
<dbReference type="Gene3D" id="3.40.50.720">
    <property type="entry name" value="NAD(P)-binding Rossmann-like Domain"/>
    <property type="match status" value="1"/>
</dbReference>
<gene>
    <name evidence="7 9" type="primary">rex</name>
    <name evidence="9" type="ORF">DTL3_0369</name>
</gene>
<dbReference type="NCBIfam" id="NF003993">
    <property type="entry name" value="PRK05472.2-2"/>
    <property type="match status" value="1"/>
</dbReference>
<dbReference type="InterPro" id="IPR036388">
    <property type="entry name" value="WH-like_DNA-bd_sf"/>
</dbReference>
<dbReference type="HAMAP" id="MF_01131">
    <property type="entry name" value="Rex"/>
    <property type="match status" value="1"/>
</dbReference>
<protein>
    <recommendedName>
        <fullName evidence="7">Redox-sensing transcriptional repressor Rex</fullName>
    </recommendedName>
</protein>
<keyword evidence="3 7" id="KW-0805">Transcription regulation</keyword>
<dbReference type="SUPFAM" id="SSF46785">
    <property type="entry name" value="Winged helix' DNA-binding domain"/>
    <property type="match status" value="1"/>
</dbReference>
<dbReference type="SUPFAM" id="SSF51735">
    <property type="entry name" value="NAD(P)-binding Rossmann-fold domains"/>
    <property type="match status" value="1"/>
</dbReference>
<evidence type="ECO:0000256" key="3">
    <source>
        <dbReference type="ARBA" id="ARBA00023015"/>
    </source>
</evidence>
<dbReference type="NCBIfam" id="NF003989">
    <property type="entry name" value="PRK05472.1-3"/>
    <property type="match status" value="1"/>
</dbReference>
<dbReference type="GO" id="GO:0003677">
    <property type="term" value="F:DNA binding"/>
    <property type="evidence" value="ECO:0007669"/>
    <property type="project" value="UniProtKB-UniRule"/>
</dbReference>
<keyword evidence="6 7" id="KW-0804">Transcription</keyword>
<dbReference type="PATRIC" id="fig|1006576.9.peg.366"/>
<dbReference type="PANTHER" id="PTHR35786">
    <property type="entry name" value="REDOX-SENSING TRANSCRIPTIONAL REPRESSOR REX"/>
    <property type="match status" value="1"/>
</dbReference>
<dbReference type="SMART" id="SM00881">
    <property type="entry name" value="CoA_binding"/>
    <property type="match status" value="1"/>
</dbReference>
<dbReference type="GO" id="GO:0005737">
    <property type="term" value="C:cytoplasm"/>
    <property type="evidence" value="ECO:0007669"/>
    <property type="project" value="UniProtKB-SubCell"/>
</dbReference>
<dbReference type="GO" id="GO:0045892">
    <property type="term" value="P:negative regulation of DNA-templated transcription"/>
    <property type="evidence" value="ECO:0007669"/>
    <property type="project" value="InterPro"/>
</dbReference>
<dbReference type="Proteomes" id="UP000032809">
    <property type="component" value="Chromosome I"/>
</dbReference>
<dbReference type="STRING" id="1006576.DTL3_0369"/>
<evidence type="ECO:0000313" key="10">
    <source>
        <dbReference type="Proteomes" id="UP000032809"/>
    </source>
</evidence>
<keyword evidence="5 7" id="KW-0238">DNA-binding</keyword>
<dbReference type="GO" id="GO:0003700">
    <property type="term" value="F:DNA-binding transcription factor activity"/>
    <property type="evidence" value="ECO:0007669"/>
    <property type="project" value="UniProtKB-UniRule"/>
</dbReference>
<dbReference type="InterPro" id="IPR022876">
    <property type="entry name" value="Tscrpt_rep_Rex"/>
</dbReference>
<proteinExistence type="inferred from homology"/>
<dbReference type="InterPro" id="IPR003781">
    <property type="entry name" value="CoA-bd"/>
</dbReference>
<comment type="subcellular location">
    <subcellularLocation>
        <location evidence="7">Cytoplasm</location>
    </subcellularLocation>
</comment>
<dbReference type="Gene3D" id="1.10.10.10">
    <property type="entry name" value="Winged helix-like DNA-binding domain superfamily/Winged helix DNA-binding domain"/>
    <property type="match status" value="1"/>
</dbReference>
<dbReference type="InterPro" id="IPR036291">
    <property type="entry name" value="NAD(P)-bd_dom_sf"/>
</dbReference>
<comment type="subunit">
    <text evidence="7">Homodimer.</text>
</comment>
<feature type="binding site" evidence="7">
    <location>
        <begin position="90"/>
        <end position="95"/>
    </location>
    <ligand>
        <name>NAD(+)</name>
        <dbReference type="ChEBI" id="CHEBI:57540"/>
    </ligand>
</feature>
<feature type="DNA-binding region" description="H-T-H motif" evidence="7">
    <location>
        <begin position="16"/>
        <end position="55"/>
    </location>
</feature>
<evidence type="ECO:0000256" key="4">
    <source>
        <dbReference type="ARBA" id="ARBA00023027"/>
    </source>
</evidence>
<dbReference type="GO" id="GO:0051775">
    <property type="term" value="P:response to redox state"/>
    <property type="evidence" value="ECO:0007669"/>
    <property type="project" value="InterPro"/>
</dbReference>
<feature type="domain" description="CoA-binding" evidence="8">
    <location>
        <begin position="79"/>
        <end position="181"/>
    </location>
</feature>
<dbReference type="InterPro" id="IPR058236">
    <property type="entry name" value="Rex_actinobacterial-type"/>
</dbReference>
<evidence type="ECO:0000256" key="6">
    <source>
        <dbReference type="ARBA" id="ARBA00023163"/>
    </source>
</evidence>
<dbReference type="Pfam" id="PF06971">
    <property type="entry name" value="Put_DNA-bind_N"/>
    <property type="match status" value="1"/>
</dbReference>
<name>A0A0C7NW79_DEFTU</name>
<dbReference type="OrthoDB" id="9784760at2"/>
<comment type="similarity">
    <text evidence="7">Belongs to the transcriptional regulatory Rex family.</text>
</comment>
<accession>A0A0C7NW79</accession>
<dbReference type="KEGG" id="dtn:DTL3_0369"/>
<dbReference type="InterPro" id="IPR036390">
    <property type="entry name" value="WH_DNA-bd_sf"/>
</dbReference>
<keyword evidence="2 7" id="KW-0678">Repressor</keyword>